<keyword evidence="1" id="KW-0863">Zinc-finger</keyword>
<gene>
    <name evidence="5" type="ORF">R1flu_007369</name>
</gene>
<keyword evidence="6" id="KW-1185">Reference proteome</keyword>
<evidence type="ECO:0000313" key="6">
    <source>
        <dbReference type="Proteomes" id="UP001605036"/>
    </source>
</evidence>
<evidence type="ECO:0000256" key="1">
    <source>
        <dbReference type="ARBA" id="ARBA00022771"/>
    </source>
</evidence>
<reference evidence="5 6" key="1">
    <citation type="submission" date="2024-09" db="EMBL/GenBank/DDBJ databases">
        <title>Chromosome-scale assembly of Riccia fluitans.</title>
        <authorList>
            <person name="Paukszto L."/>
            <person name="Sawicki J."/>
            <person name="Karawczyk K."/>
            <person name="Piernik-Szablinska J."/>
            <person name="Szczecinska M."/>
            <person name="Mazdziarz M."/>
        </authorList>
    </citation>
    <scope>NUCLEOTIDE SEQUENCE [LARGE SCALE GENOMIC DNA]</scope>
    <source>
        <strain evidence="5">Rf_01</strain>
        <tissue evidence="5">Aerial parts of the thallus</tissue>
    </source>
</reference>
<comment type="caution">
    <text evidence="5">The sequence shown here is derived from an EMBL/GenBank/DDBJ whole genome shotgun (WGS) entry which is preliminary data.</text>
</comment>
<dbReference type="SUPFAM" id="SSF57903">
    <property type="entry name" value="FYVE/PHD zinc finger"/>
    <property type="match status" value="1"/>
</dbReference>
<evidence type="ECO:0008006" key="7">
    <source>
        <dbReference type="Google" id="ProtNLM"/>
    </source>
</evidence>
<dbReference type="EMBL" id="JBHFFA010000003">
    <property type="protein sequence ID" value="KAL2635890.1"/>
    <property type="molecule type" value="Genomic_DNA"/>
</dbReference>
<dbReference type="Gene3D" id="3.30.40.10">
    <property type="entry name" value="Zinc/RING finger domain, C3HC4 (zinc finger)"/>
    <property type="match status" value="1"/>
</dbReference>
<dbReference type="Pfam" id="PF25565">
    <property type="entry name" value="Ubiquitin_At1g33420"/>
    <property type="match status" value="1"/>
</dbReference>
<proteinExistence type="predicted"/>
<evidence type="ECO:0000259" key="3">
    <source>
        <dbReference type="Pfam" id="PF25565"/>
    </source>
</evidence>
<feature type="domain" description="PHD finger protein MALE STERILITY 1-like ubiquitin-like" evidence="3">
    <location>
        <begin position="505"/>
        <end position="582"/>
    </location>
</feature>
<evidence type="ECO:0000313" key="5">
    <source>
        <dbReference type="EMBL" id="KAL2635890.1"/>
    </source>
</evidence>
<name>A0ABD1YZH2_9MARC</name>
<sequence length="671" mass="74887">MGLYRPRKRARVEEVHCVASFGKPGCPADYEGPFRSNIRSFLHDFARGPVSNAPALSLPGVRAWTLPLQYENGAPLLLYIIDEKPAVSPALHCWAHHPVCQNRYHFIIPSINLEESSGVGKGRKLCLGCFRVIPASTKMCPGCGSDATKNKFLEARTHLLHGLVHSNGYGHLLRVNGREGGSQTLSGRELMDLWDRLCKMLRARKVSVMDVSRKYNLEFRLVHAIAYGHCWYGRWGYSFGRGSFNISSVQYANTLLTISQTSLKRFTSSKDKTFSQIVSLYRTLSKPSPVNTVGQLMRMILDLLKKIGKETSTSNTNSGNGPCSEDRDTASNHVLLRGAAACRWPPKRVEQAQKALLDILRSADKATWLSRQSLRERARSHIGDTGLLDFVLKGFVDKTVDCEVVRRRVNQTTRMLEYRLEDIDWMTEGCGLSDNRRCQQKSDYCLAAMVEHPEYDDVVQQIAYVYHAVLESMPNDAQILLDVKQLIKDYMGDIIFDVGADDPFRVLCYLVSESGYVKDSPPPELVVLPGNATVGDLKRSVEKAFRDVYMSFGKFQVVSISKLEGAKDSQRVSTFLKSTGSLYQLDVLGTGIEETSSSRHEAGLEDWIVDCPCGTRDDDGERMGECVLCQIWLHTRCAGISDCEPVPQSFVCDVCSWSTSHSDVTTDSGSS</sequence>
<keyword evidence="2" id="KW-0862">Zinc</keyword>
<dbReference type="InterPro" id="IPR013083">
    <property type="entry name" value="Znf_RING/FYVE/PHD"/>
</dbReference>
<dbReference type="PANTHER" id="PTHR46201:SF9">
    <property type="entry name" value="PHD FINGER PROTEIN MALE MEIOCYTE DEATH 1"/>
    <property type="match status" value="1"/>
</dbReference>
<dbReference type="Pfam" id="PF25874">
    <property type="entry name" value="WHD_plant_repro"/>
    <property type="match status" value="1"/>
</dbReference>
<dbReference type="GO" id="GO:0008270">
    <property type="term" value="F:zinc ion binding"/>
    <property type="evidence" value="ECO:0007669"/>
    <property type="project" value="UniProtKB-KW"/>
</dbReference>
<dbReference type="PANTHER" id="PTHR46201">
    <property type="entry name" value="PHD FINGER PROTEIN MALE MEIOCYTE DEATH 1-RELATED"/>
    <property type="match status" value="1"/>
</dbReference>
<dbReference type="InterPro" id="IPR057765">
    <property type="entry name" value="MS1-like_ubiquitin"/>
</dbReference>
<accession>A0ABD1YZH2</accession>
<dbReference type="AlphaFoldDB" id="A0ABD1YZH2"/>
<keyword evidence="1" id="KW-0479">Metal-binding</keyword>
<evidence type="ECO:0000259" key="4">
    <source>
        <dbReference type="Pfam" id="PF25874"/>
    </source>
</evidence>
<protein>
    <recommendedName>
        <fullName evidence="7">Zinc finger PHD-type domain-containing protein</fullName>
    </recommendedName>
</protein>
<evidence type="ECO:0000256" key="2">
    <source>
        <dbReference type="ARBA" id="ARBA00022833"/>
    </source>
</evidence>
<feature type="domain" description="PTC1-like winged helix-turn-helix" evidence="4">
    <location>
        <begin position="343"/>
        <end position="422"/>
    </location>
</feature>
<organism evidence="5 6">
    <name type="scientific">Riccia fluitans</name>
    <dbReference type="NCBI Taxonomy" id="41844"/>
    <lineage>
        <taxon>Eukaryota</taxon>
        <taxon>Viridiplantae</taxon>
        <taxon>Streptophyta</taxon>
        <taxon>Embryophyta</taxon>
        <taxon>Marchantiophyta</taxon>
        <taxon>Marchantiopsida</taxon>
        <taxon>Marchantiidae</taxon>
        <taxon>Marchantiales</taxon>
        <taxon>Ricciaceae</taxon>
        <taxon>Riccia</taxon>
    </lineage>
</organism>
<dbReference type="Proteomes" id="UP001605036">
    <property type="component" value="Unassembled WGS sequence"/>
</dbReference>
<dbReference type="InterPro" id="IPR059080">
    <property type="entry name" value="WHD_PTC1"/>
</dbReference>
<dbReference type="InterPro" id="IPR011011">
    <property type="entry name" value="Znf_FYVE_PHD"/>
</dbReference>